<dbReference type="RefSeq" id="WP_012870219.1">
    <property type="nucleotide sequence ID" value="NC_013522.1"/>
</dbReference>
<accession>D1B6R7</accession>
<protein>
    <recommendedName>
        <fullName evidence="1">DUF4412 domain-containing protein</fullName>
    </recommendedName>
</protein>
<dbReference type="HOGENOM" id="CLU_108058_0_0_0"/>
<evidence type="ECO:0000313" key="2">
    <source>
        <dbReference type="EMBL" id="ACZ19708.1"/>
    </source>
</evidence>
<dbReference type="STRING" id="525903.Taci_1481"/>
<evidence type="ECO:0000259" key="1">
    <source>
        <dbReference type="Pfam" id="PF14371"/>
    </source>
</evidence>
<keyword evidence="3" id="KW-1185">Reference proteome</keyword>
<dbReference type="AlphaFoldDB" id="D1B6R7"/>
<feature type="domain" description="DUF4412" evidence="1">
    <location>
        <begin position="44"/>
        <end position="145"/>
    </location>
</feature>
<dbReference type="OrthoDB" id="9790106at2"/>
<dbReference type="Gene3D" id="2.50.20.10">
    <property type="entry name" value="Lipoprotein localisation LolA/LolB/LppX"/>
    <property type="match status" value="1"/>
</dbReference>
<dbReference type="KEGG" id="tai:Taci_1481"/>
<proteinExistence type="predicted"/>
<name>D1B6R7_THEAS</name>
<gene>
    <name evidence="2" type="ordered locus">Taci_1481</name>
</gene>
<sequence>MGNLRGALWALLAAAIGLGILTGSAVAAEFSARMVTRDQSGEEASGRVFVKGQRIRQEITQEGQTLVTIIRLDRKVMWLIMDQEGAYMEMPLGRLSEDPSLVKGADPKRVRQLGTETINGIRCDKFQVTEEDGTVVTQWVSQELGWPIKGEVRSREGTWSHEYRDVRRGGVPDHLFEVPKGLKRMTVPGM</sequence>
<evidence type="ECO:0000313" key="3">
    <source>
        <dbReference type="Proteomes" id="UP000002030"/>
    </source>
</evidence>
<organism evidence="2 3">
    <name type="scientific">Thermanaerovibrio acidaminovorans (strain ATCC 49978 / DSM 6589 / Su883)</name>
    <name type="common">Selenomonas acidaminovorans</name>
    <dbReference type="NCBI Taxonomy" id="525903"/>
    <lineage>
        <taxon>Bacteria</taxon>
        <taxon>Thermotogati</taxon>
        <taxon>Synergistota</taxon>
        <taxon>Synergistia</taxon>
        <taxon>Synergistales</taxon>
        <taxon>Synergistaceae</taxon>
        <taxon>Thermanaerovibrio</taxon>
    </lineage>
</organism>
<reference evidence="2 3" key="1">
    <citation type="journal article" date="2009" name="Stand. Genomic Sci.">
        <title>Complete genome sequence of Thermanaerovibrio acidaminovorans type strain (Su883).</title>
        <authorList>
            <person name="Chovatia M."/>
            <person name="Sikorski J."/>
            <person name="Schroder M."/>
            <person name="Lapidus A."/>
            <person name="Nolan M."/>
            <person name="Tice H."/>
            <person name="Glavina Del Rio T."/>
            <person name="Copeland A."/>
            <person name="Cheng J.F."/>
            <person name="Lucas S."/>
            <person name="Chen F."/>
            <person name="Bruce D."/>
            <person name="Goodwin L."/>
            <person name="Pitluck S."/>
            <person name="Ivanova N."/>
            <person name="Mavromatis K."/>
            <person name="Ovchinnikova G."/>
            <person name="Pati A."/>
            <person name="Chen A."/>
            <person name="Palaniappan K."/>
            <person name="Land M."/>
            <person name="Hauser L."/>
            <person name="Chang Y.J."/>
            <person name="Jeffries C.D."/>
            <person name="Chain P."/>
            <person name="Saunders E."/>
            <person name="Detter J.C."/>
            <person name="Brettin T."/>
            <person name="Rohde M."/>
            <person name="Goker M."/>
            <person name="Spring S."/>
            <person name="Bristow J."/>
            <person name="Markowitz V."/>
            <person name="Hugenholtz P."/>
            <person name="Kyrpides N.C."/>
            <person name="Klenk H.P."/>
            <person name="Eisen J.A."/>
        </authorList>
    </citation>
    <scope>NUCLEOTIDE SEQUENCE [LARGE SCALE GENOMIC DNA]</scope>
    <source>
        <strain evidence="3">ATCC 49978 / DSM 6589 / Su883</strain>
    </source>
</reference>
<dbReference type="InterPro" id="IPR025524">
    <property type="entry name" value="DUF4412"/>
</dbReference>
<dbReference type="eggNOG" id="COG3026">
    <property type="taxonomic scope" value="Bacteria"/>
</dbReference>
<dbReference type="Pfam" id="PF14371">
    <property type="entry name" value="DUF4412"/>
    <property type="match status" value="1"/>
</dbReference>
<dbReference type="EMBL" id="CP001818">
    <property type="protein sequence ID" value="ACZ19708.1"/>
    <property type="molecule type" value="Genomic_DNA"/>
</dbReference>
<dbReference type="Proteomes" id="UP000002030">
    <property type="component" value="Chromosome"/>
</dbReference>
<dbReference type="EnsemblBacteria" id="ACZ19708">
    <property type="protein sequence ID" value="ACZ19708"/>
    <property type="gene ID" value="Taci_1481"/>
</dbReference>